<sequence length="421" mass="44474">MRPRSYLDHAATTETRPTALEAFAEHSVRRGNASALHSSGRGAKLAVEDARDRLASTLGAHPSEIIFTAGGTEADNLALKGLWWARRADPQHGAARRRILLTGIEHHAVLDTVTWLEAHEGAELEFIPVSATGRVDEDAWRAALAYAPETIALATMMWANNEIGTVQPVAQLAQWCRDAEVPFHVDAVQAFGILDLDFAAVGATTLAVSGHKIGAPVGIGALVTRRDAAVTPLLHGGGQERDIRSGTIPGPLIAAFAAAAEEASSQLPAERERLAGLRDRLIEGIRTAIPDAQVQGELDVDPETGERLAPGTRRLPGNVHVSFPGCEGDSLLFGLDMAGVESSTGSACTAGVSRPSHVLIAAGADESTARSTQRFSLGHTSSAADVDHVLDVLPAVYEQARRAGMAGEDSRIRTANSHRSR</sequence>
<dbReference type="InterPro" id="IPR000192">
    <property type="entry name" value="Aminotrans_V_dom"/>
</dbReference>
<evidence type="ECO:0000259" key="9">
    <source>
        <dbReference type="Pfam" id="PF00266"/>
    </source>
</evidence>
<reference evidence="10 11" key="1">
    <citation type="submission" date="2023-04" db="EMBL/GenBank/DDBJ databases">
        <title>Funneling lignin-derived compounds into biodiesel using alkali-halophilic Citricoccus sp. P2.</title>
        <authorList>
            <person name="Luo C.-B."/>
        </authorList>
    </citation>
    <scope>NUCLEOTIDE SEQUENCE [LARGE SCALE GENOMIC DNA]</scope>
    <source>
        <strain evidence="10 11">P2</strain>
    </source>
</reference>
<gene>
    <name evidence="10" type="ORF">P8192_09565</name>
</gene>
<dbReference type="Gene3D" id="3.90.1150.10">
    <property type="entry name" value="Aspartate Aminotransferase, domain 1"/>
    <property type="match status" value="1"/>
</dbReference>
<keyword evidence="3" id="KW-0808">Transferase</keyword>
<evidence type="ECO:0000313" key="10">
    <source>
        <dbReference type="EMBL" id="WFP15649.1"/>
    </source>
</evidence>
<dbReference type="RefSeq" id="WP_278156563.1">
    <property type="nucleotide sequence ID" value="NZ_CP121252.1"/>
</dbReference>
<dbReference type="InterPro" id="IPR015421">
    <property type="entry name" value="PyrdxlP-dep_Trfase_major"/>
</dbReference>
<keyword evidence="5" id="KW-0663">Pyridoxal phosphate</keyword>
<dbReference type="Gene3D" id="1.10.260.50">
    <property type="match status" value="1"/>
</dbReference>
<dbReference type="Gene3D" id="3.40.640.10">
    <property type="entry name" value="Type I PLP-dependent aspartate aminotransferase-like (Major domain)"/>
    <property type="match status" value="1"/>
</dbReference>
<comment type="catalytic activity">
    <reaction evidence="8">
        <text>(sulfur carrier)-H + L-cysteine = (sulfur carrier)-SH + L-alanine</text>
        <dbReference type="Rhea" id="RHEA:43892"/>
        <dbReference type="Rhea" id="RHEA-COMP:14737"/>
        <dbReference type="Rhea" id="RHEA-COMP:14739"/>
        <dbReference type="ChEBI" id="CHEBI:29917"/>
        <dbReference type="ChEBI" id="CHEBI:35235"/>
        <dbReference type="ChEBI" id="CHEBI:57972"/>
        <dbReference type="ChEBI" id="CHEBI:64428"/>
        <dbReference type="EC" id="2.8.1.7"/>
    </reaction>
</comment>
<comment type="similarity">
    <text evidence="2">Belongs to the class-V pyridoxal-phosphate-dependent aminotransferase family. NifS/IscS subfamily.</text>
</comment>
<name>A0ABY8H3E5_9MICC</name>
<evidence type="ECO:0000256" key="6">
    <source>
        <dbReference type="ARBA" id="ARBA00023004"/>
    </source>
</evidence>
<keyword evidence="11" id="KW-1185">Reference proteome</keyword>
<dbReference type="EMBL" id="CP121252">
    <property type="protein sequence ID" value="WFP15649.1"/>
    <property type="molecule type" value="Genomic_DNA"/>
</dbReference>
<comment type="cofactor">
    <cofactor evidence="1">
        <name>pyridoxal 5'-phosphate</name>
        <dbReference type="ChEBI" id="CHEBI:597326"/>
    </cofactor>
</comment>
<dbReference type="InterPro" id="IPR015424">
    <property type="entry name" value="PyrdxlP-dep_Trfase"/>
</dbReference>
<evidence type="ECO:0000256" key="7">
    <source>
        <dbReference type="ARBA" id="ARBA00023014"/>
    </source>
</evidence>
<organism evidence="10 11">
    <name type="scientific">Citricoccus muralis</name>
    <dbReference type="NCBI Taxonomy" id="169134"/>
    <lineage>
        <taxon>Bacteria</taxon>
        <taxon>Bacillati</taxon>
        <taxon>Actinomycetota</taxon>
        <taxon>Actinomycetes</taxon>
        <taxon>Micrococcales</taxon>
        <taxon>Micrococcaceae</taxon>
        <taxon>Citricoccus</taxon>
    </lineage>
</organism>
<evidence type="ECO:0000256" key="4">
    <source>
        <dbReference type="ARBA" id="ARBA00022723"/>
    </source>
</evidence>
<dbReference type="InterPro" id="IPR016454">
    <property type="entry name" value="Cysteine_dSase"/>
</dbReference>
<dbReference type="PIRSF" id="PIRSF005572">
    <property type="entry name" value="NifS"/>
    <property type="match status" value="1"/>
</dbReference>
<dbReference type="InterPro" id="IPR015422">
    <property type="entry name" value="PyrdxlP-dep_Trfase_small"/>
</dbReference>
<evidence type="ECO:0000256" key="5">
    <source>
        <dbReference type="ARBA" id="ARBA00022898"/>
    </source>
</evidence>
<evidence type="ECO:0000256" key="8">
    <source>
        <dbReference type="ARBA" id="ARBA00050776"/>
    </source>
</evidence>
<keyword evidence="4" id="KW-0479">Metal-binding</keyword>
<keyword evidence="6" id="KW-0408">Iron</keyword>
<accession>A0ABY8H3E5</accession>
<protein>
    <submittedName>
        <fullName evidence="10">Cysteine desulfurase family protein</fullName>
    </submittedName>
</protein>
<evidence type="ECO:0000256" key="3">
    <source>
        <dbReference type="ARBA" id="ARBA00022679"/>
    </source>
</evidence>
<dbReference type="Proteomes" id="UP001219037">
    <property type="component" value="Chromosome"/>
</dbReference>
<evidence type="ECO:0000256" key="2">
    <source>
        <dbReference type="ARBA" id="ARBA00006490"/>
    </source>
</evidence>
<keyword evidence="7" id="KW-0411">Iron-sulfur</keyword>
<dbReference type="PANTHER" id="PTHR11601">
    <property type="entry name" value="CYSTEINE DESULFURYLASE FAMILY MEMBER"/>
    <property type="match status" value="1"/>
</dbReference>
<dbReference type="Pfam" id="PF00266">
    <property type="entry name" value="Aminotran_5"/>
    <property type="match status" value="1"/>
</dbReference>
<evidence type="ECO:0000313" key="11">
    <source>
        <dbReference type="Proteomes" id="UP001219037"/>
    </source>
</evidence>
<evidence type="ECO:0000256" key="1">
    <source>
        <dbReference type="ARBA" id="ARBA00001933"/>
    </source>
</evidence>
<feature type="domain" description="Aminotransferase class V" evidence="9">
    <location>
        <begin position="6"/>
        <end position="388"/>
    </location>
</feature>
<dbReference type="SUPFAM" id="SSF53383">
    <property type="entry name" value="PLP-dependent transferases"/>
    <property type="match status" value="1"/>
</dbReference>
<proteinExistence type="inferred from homology"/>
<dbReference type="PANTHER" id="PTHR11601:SF34">
    <property type="entry name" value="CYSTEINE DESULFURASE"/>
    <property type="match status" value="1"/>
</dbReference>